<dbReference type="SUPFAM" id="SSF55920">
    <property type="entry name" value="Creatinase/aminopeptidase"/>
    <property type="match status" value="1"/>
</dbReference>
<comment type="caution">
    <text evidence="14">The sequence shown here is derived from an EMBL/GenBank/DDBJ whole genome shotgun (WGS) entry which is preliminary data.</text>
</comment>
<evidence type="ECO:0000256" key="11">
    <source>
        <dbReference type="ARBA" id="ARBA00033475"/>
    </source>
</evidence>
<keyword evidence="7" id="KW-0378">Hydrolase</keyword>
<dbReference type="EMBL" id="JAHMUF010000027">
    <property type="protein sequence ID" value="KAG7191534.1"/>
    <property type="molecule type" value="Genomic_DNA"/>
</dbReference>
<dbReference type="Proteomes" id="UP000790833">
    <property type="component" value="Unassembled WGS sequence"/>
</dbReference>
<comment type="subcellular location">
    <subcellularLocation>
        <location evidence="2">Cytoplasm</location>
    </subcellularLocation>
    <subcellularLocation>
        <location evidence="1">Nucleus</location>
    </subcellularLocation>
</comment>
<evidence type="ECO:0000256" key="1">
    <source>
        <dbReference type="ARBA" id="ARBA00004123"/>
    </source>
</evidence>
<dbReference type="GO" id="GO:0005634">
    <property type="term" value="C:nucleus"/>
    <property type="evidence" value="ECO:0007669"/>
    <property type="project" value="UniProtKB-SubCell"/>
</dbReference>
<dbReference type="InterPro" id="IPR036005">
    <property type="entry name" value="Creatinase/aminopeptidase-like"/>
</dbReference>
<dbReference type="OrthoDB" id="5876363at2759"/>
<evidence type="ECO:0000256" key="6">
    <source>
        <dbReference type="ARBA" id="ARBA00022723"/>
    </source>
</evidence>
<comment type="similarity">
    <text evidence="3">Belongs to the peptidase M24 family.</text>
</comment>
<evidence type="ECO:0000256" key="10">
    <source>
        <dbReference type="ARBA" id="ARBA00026155"/>
    </source>
</evidence>
<sequence length="591" mass="65241">MQLAVRQEDADVLLKEKNLLTASVLDKYRTAGQIAESGLKYLIELINSSYHFQTLGRQLSVQELCVMGDSYIAALLNRVYVDKSQVREKGISHPTAIEVNQFTGTGFSPEVDDVRPFMFQTGDLVAISLGVHIDGYTANVSHTLVIFPPNPTKPDGPLLGPKADSVIAAHIAAETVVGLMALASKPEKLPKEFLGTVATSSSNTTITGHTIRQTVDEIARQFGCVVVPGSKVRRIRRFLAGQAEGIVAERDFKGVVWDELHQEVELLTRYRNQNLKESQEMTIISKKDIKEIEASHSAIPTDEFVVAKGEAYQVDIRMVSVAEFKNELGIVTIEEVDKYTGKNHAKTTFNSQPTIYVRDYAMHHQLKLKTSRQLLGAIDKKIGVFPFKLTHLCDSFPLDIDANGNVDGEILQRLAKEVTQRKLGANELSNRHLIESRPIQLVKFVPLKQILLSSNPTGRQGVDANKPVLPGMEIPLPNLGISSLKLKLLVNKHGRSITEGGVARELKSIVIGGGEDSKNDAVDAIKLTGNYKPSWSHSQYKLQGPLQSAIQQLDLLMKDKRFGISIRQVMPLSNLFSQIDVKQAGDMNIDN</sequence>
<dbReference type="InterPro" id="IPR047113">
    <property type="entry name" value="PA2G4/ARX1"/>
</dbReference>
<evidence type="ECO:0000313" key="15">
    <source>
        <dbReference type="Proteomes" id="UP000790833"/>
    </source>
</evidence>
<keyword evidence="6" id="KW-0479">Metal-binding</keyword>
<dbReference type="GO" id="GO:0006508">
    <property type="term" value="P:proteolysis"/>
    <property type="evidence" value="ECO:0007669"/>
    <property type="project" value="UniProtKB-KW"/>
</dbReference>
<keyword evidence="4" id="KW-0963">Cytoplasm</keyword>
<feature type="domain" description="Peptidase M24" evidence="13">
    <location>
        <begin position="27"/>
        <end position="151"/>
    </location>
</feature>
<name>A0A9P7V5J0_9ASCO</name>
<dbReference type="GO" id="GO:0005737">
    <property type="term" value="C:cytoplasm"/>
    <property type="evidence" value="ECO:0007669"/>
    <property type="project" value="UniProtKB-SubCell"/>
</dbReference>
<organism evidence="14 15">
    <name type="scientific">Scheffersomyces spartinae</name>
    <dbReference type="NCBI Taxonomy" id="45513"/>
    <lineage>
        <taxon>Eukaryota</taxon>
        <taxon>Fungi</taxon>
        <taxon>Dikarya</taxon>
        <taxon>Ascomycota</taxon>
        <taxon>Saccharomycotina</taxon>
        <taxon>Pichiomycetes</taxon>
        <taxon>Debaryomycetaceae</taxon>
        <taxon>Scheffersomyces</taxon>
    </lineage>
</organism>
<evidence type="ECO:0000256" key="4">
    <source>
        <dbReference type="ARBA" id="ARBA00022490"/>
    </source>
</evidence>
<keyword evidence="15" id="KW-1185">Reference proteome</keyword>
<evidence type="ECO:0000256" key="7">
    <source>
        <dbReference type="ARBA" id="ARBA00022801"/>
    </source>
</evidence>
<dbReference type="Pfam" id="PF00557">
    <property type="entry name" value="Peptidase_M24"/>
    <property type="match status" value="1"/>
</dbReference>
<dbReference type="GeneID" id="66116413"/>
<evidence type="ECO:0000256" key="2">
    <source>
        <dbReference type="ARBA" id="ARBA00004496"/>
    </source>
</evidence>
<dbReference type="Gene3D" id="1.10.10.10">
    <property type="entry name" value="Winged helix-like DNA-binding domain superfamily/Winged helix DNA-binding domain"/>
    <property type="match status" value="1"/>
</dbReference>
<dbReference type="InterPro" id="IPR036388">
    <property type="entry name" value="WH-like_DNA-bd_sf"/>
</dbReference>
<keyword evidence="5" id="KW-0645">Protease</keyword>
<keyword evidence="9" id="KW-0539">Nucleus</keyword>
<dbReference type="InterPro" id="IPR000994">
    <property type="entry name" value="Pept_M24"/>
</dbReference>
<dbReference type="Gene3D" id="3.90.230.10">
    <property type="entry name" value="Creatinase/methionine aminopeptidase superfamily"/>
    <property type="match status" value="1"/>
</dbReference>
<evidence type="ECO:0000256" key="3">
    <source>
        <dbReference type="ARBA" id="ARBA00007319"/>
    </source>
</evidence>
<reference evidence="14" key="1">
    <citation type="submission" date="2021-03" db="EMBL/GenBank/DDBJ databases">
        <authorList>
            <person name="Palmer J.M."/>
        </authorList>
    </citation>
    <scope>NUCLEOTIDE SEQUENCE</scope>
    <source>
        <strain evidence="14">ARV_011</strain>
    </source>
</reference>
<protein>
    <recommendedName>
        <fullName evidence="10">Probable metalloprotease ARX1</fullName>
    </recommendedName>
    <alternativeName>
        <fullName evidence="11">Associated with ribosomal export complex protein 1</fullName>
    </alternativeName>
</protein>
<dbReference type="GO" id="GO:0046872">
    <property type="term" value="F:metal ion binding"/>
    <property type="evidence" value="ECO:0007669"/>
    <property type="project" value="UniProtKB-KW"/>
</dbReference>
<proteinExistence type="inferred from homology"/>
<dbReference type="GO" id="GO:0008237">
    <property type="term" value="F:metallopeptidase activity"/>
    <property type="evidence" value="ECO:0007669"/>
    <property type="project" value="UniProtKB-KW"/>
</dbReference>
<evidence type="ECO:0000256" key="9">
    <source>
        <dbReference type="ARBA" id="ARBA00023242"/>
    </source>
</evidence>
<evidence type="ECO:0000313" key="14">
    <source>
        <dbReference type="EMBL" id="KAG7191534.1"/>
    </source>
</evidence>
<accession>A0A9P7V5J0</accession>
<evidence type="ECO:0000256" key="5">
    <source>
        <dbReference type="ARBA" id="ARBA00022670"/>
    </source>
</evidence>
<dbReference type="PANTHER" id="PTHR10804">
    <property type="entry name" value="PROTEASE FAMILY M24 METHIONYL AMINOPEPTIDASE, AMINOPEPTIDASE P"/>
    <property type="match status" value="1"/>
</dbReference>
<dbReference type="RefSeq" id="XP_043047086.1">
    <property type="nucleotide sequence ID" value="XM_043193776.1"/>
</dbReference>
<gene>
    <name evidence="14" type="primary">ARX1</name>
    <name evidence="14" type="ORF">KQ657_003039</name>
</gene>
<dbReference type="PANTHER" id="PTHR10804:SF102">
    <property type="entry name" value="METALLOPROTEASE ARX1-RELATED"/>
    <property type="match status" value="1"/>
</dbReference>
<evidence type="ECO:0000259" key="13">
    <source>
        <dbReference type="Pfam" id="PF00557"/>
    </source>
</evidence>
<dbReference type="AlphaFoldDB" id="A0A9P7V5J0"/>
<comment type="function">
    <text evidence="12">Probable metalloprotease involved in proper assembly of pre-ribosomal particles during the biogenesis of the 60S ribosomal subunit. Accompanies the pre-60S particles to the cytoplasm.</text>
</comment>
<keyword evidence="8 14" id="KW-0482">Metalloprotease</keyword>
<evidence type="ECO:0000256" key="12">
    <source>
        <dbReference type="ARBA" id="ARBA00034680"/>
    </source>
</evidence>
<evidence type="ECO:0000256" key="8">
    <source>
        <dbReference type="ARBA" id="ARBA00023049"/>
    </source>
</evidence>